<dbReference type="Proteomes" id="UP001454489">
    <property type="component" value="Unassembled WGS sequence"/>
</dbReference>
<accession>A0ABV1HC13</accession>
<organism evidence="1 2">
    <name type="scientific">Maccoyibacter intestinihominis</name>
    <dbReference type="NCBI Taxonomy" id="3133499"/>
    <lineage>
        <taxon>Bacteria</taxon>
        <taxon>Bacillati</taxon>
        <taxon>Bacillota</taxon>
        <taxon>Clostridia</taxon>
        <taxon>Lachnospirales</taxon>
        <taxon>Lachnospiraceae</taxon>
        <taxon>Maccoyibacter</taxon>
    </lineage>
</organism>
<evidence type="ECO:0000313" key="1">
    <source>
        <dbReference type="EMBL" id="MEQ2557253.1"/>
    </source>
</evidence>
<gene>
    <name evidence="1" type="ORF">WMO43_05090</name>
</gene>
<comment type="caution">
    <text evidence="1">The sequence shown here is derived from an EMBL/GenBank/DDBJ whole genome shotgun (WGS) entry which is preliminary data.</text>
</comment>
<sequence length="48" mass="5457">MRLRFLEHVTAASQENAAGIREIEKMVRQIDELARTLQTGLASEEKSE</sequence>
<dbReference type="RefSeq" id="WP_177963866.1">
    <property type="nucleotide sequence ID" value="NZ_JBBMEX010000004.1"/>
</dbReference>
<evidence type="ECO:0000313" key="2">
    <source>
        <dbReference type="Proteomes" id="UP001454489"/>
    </source>
</evidence>
<keyword evidence="2" id="KW-1185">Reference proteome</keyword>
<dbReference type="EMBL" id="JBBMEX010000004">
    <property type="protein sequence ID" value="MEQ2557253.1"/>
    <property type="molecule type" value="Genomic_DNA"/>
</dbReference>
<proteinExistence type="predicted"/>
<reference evidence="1 2" key="1">
    <citation type="submission" date="2024-03" db="EMBL/GenBank/DDBJ databases">
        <title>Human intestinal bacterial collection.</title>
        <authorList>
            <person name="Pauvert C."/>
            <person name="Hitch T.C.A."/>
            <person name="Clavel T."/>
        </authorList>
    </citation>
    <scope>NUCLEOTIDE SEQUENCE [LARGE SCALE GENOMIC DNA]</scope>
    <source>
        <strain evidence="1 2">CLA-AA-H185</strain>
    </source>
</reference>
<protein>
    <submittedName>
        <fullName evidence="1">Uncharacterized protein</fullName>
    </submittedName>
</protein>
<name>A0ABV1HC13_9FIRM</name>